<proteinExistence type="predicted"/>
<evidence type="ECO:0000313" key="2">
    <source>
        <dbReference type="Proteomes" id="UP001152300"/>
    </source>
</evidence>
<gene>
    <name evidence="1" type="ORF">OCU04_004805</name>
</gene>
<keyword evidence="2" id="KW-1185">Reference proteome</keyword>
<comment type="caution">
    <text evidence="1">The sequence shown here is derived from an EMBL/GenBank/DDBJ whole genome shotgun (WGS) entry which is preliminary data.</text>
</comment>
<sequence length="113" mass="12925">MYILCIRGIVSTERSIFIYLVCTLFCLFKSVGLPSPVDVLWVGSIGSLFDRAMFDDLFSREWIESFSMFYTERILDQGKRRCLKLVLDKDIVDAGSGELVGHSHQKAFSYLNV</sequence>
<dbReference type="Proteomes" id="UP001152300">
    <property type="component" value="Unassembled WGS sequence"/>
</dbReference>
<name>A0A9X0AR70_9HELO</name>
<dbReference type="AlphaFoldDB" id="A0A9X0AR70"/>
<reference evidence="1" key="1">
    <citation type="submission" date="2022-11" db="EMBL/GenBank/DDBJ databases">
        <title>Genome Resource of Sclerotinia nivalis Strain SnTB1, a Plant Pathogen Isolated from American Ginseng.</title>
        <authorList>
            <person name="Fan S."/>
        </authorList>
    </citation>
    <scope>NUCLEOTIDE SEQUENCE</scope>
    <source>
        <strain evidence="1">SnTB1</strain>
    </source>
</reference>
<organism evidence="1 2">
    <name type="scientific">Sclerotinia nivalis</name>
    <dbReference type="NCBI Taxonomy" id="352851"/>
    <lineage>
        <taxon>Eukaryota</taxon>
        <taxon>Fungi</taxon>
        <taxon>Dikarya</taxon>
        <taxon>Ascomycota</taxon>
        <taxon>Pezizomycotina</taxon>
        <taxon>Leotiomycetes</taxon>
        <taxon>Helotiales</taxon>
        <taxon>Sclerotiniaceae</taxon>
        <taxon>Sclerotinia</taxon>
    </lineage>
</organism>
<dbReference type="OrthoDB" id="431715at2759"/>
<dbReference type="EMBL" id="JAPEIS010000004">
    <property type="protein sequence ID" value="KAJ8067460.1"/>
    <property type="molecule type" value="Genomic_DNA"/>
</dbReference>
<protein>
    <submittedName>
        <fullName evidence="1">Uncharacterized protein</fullName>
    </submittedName>
</protein>
<accession>A0A9X0AR70</accession>
<evidence type="ECO:0000313" key="1">
    <source>
        <dbReference type="EMBL" id="KAJ8067460.1"/>
    </source>
</evidence>